<dbReference type="Pfam" id="PF01015">
    <property type="entry name" value="Ribosomal_S3Ae"/>
    <property type="match status" value="1"/>
</dbReference>
<dbReference type="SUPFAM" id="SSF68906">
    <property type="entry name" value="SAP domain"/>
    <property type="match status" value="1"/>
</dbReference>
<gene>
    <name evidence="3" type="primary">rps3ae</name>
    <name evidence="6" type="ORF">EYQ70_00985</name>
</gene>
<evidence type="ECO:0000256" key="1">
    <source>
        <dbReference type="ARBA" id="ARBA00022980"/>
    </source>
</evidence>
<dbReference type="GO" id="GO:1990904">
    <property type="term" value="C:ribonucleoprotein complex"/>
    <property type="evidence" value="ECO:0007669"/>
    <property type="project" value="UniProtKB-KW"/>
</dbReference>
<dbReference type="GO" id="GO:0003735">
    <property type="term" value="F:structural constituent of ribosome"/>
    <property type="evidence" value="ECO:0007669"/>
    <property type="project" value="InterPro"/>
</dbReference>
<dbReference type="Pfam" id="PF02037">
    <property type="entry name" value="SAP"/>
    <property type="match status" value="1"/>
</dbReference>
<dbReference type="AlphaFoldDB" id="A0A7J4GQW6"/>
<dbReference type="InterPro" id="IPR001593">
    <property type="entry name" value="Ribosomal_eS1"/>
</dbReference>
<evidence type="ECO:0000256" key="3">
    <source>
        <dbReference type="HAMAP-Rule" id="MF_00359"/>
    </source>
</evidence>
<sequence length="277" mass="31709">MAKVTRAKVKDKWKSKIWYQLHAPSMFNYAIMAHTPADSAEVVNGRVTEVPLEKLTGDFNQKNFMIKFRVNEVRGNNAFTSFDGHRLTSDYKRALTRRKNSRIDCNFVLTLQDDVQIRIKPILMVDKRIKKSQERVLRATAHKCIDETLTKLNISETLKKIYSGDLSKEVATALKSTYPTKRVEISKISVMNPSSLMEVPPEDEELERIIEEANTKPTPKTKEASQDDETTIDNEEETKSEDIDYSSMKVAELKELLKEKDLPVSGTKAELIERLQA</sequence>
<feature type="compositionally biased region" description="Acidic residues" evidence="4">
    <location>
        <begin position="226"/>
        <end position="239"/>
    </location>
</feature>
<dbReference type="SMART" id="SM00513">
    <property type="entry name" value="SAP"/>
    <property type="match status" value="1"/>
</dbReference>
<evidence type="ECO:0000256" key="4">
    <source>
        <dbReference type="SAM" id="MobiDB-lite"/>
    </source>
</evidence>
<comment type="similarity">
    <text evidence="3">Belongs to the eukaryotic ribosomal protein eS1 family.</text>
</comment>
<feature type="compositionally biased region" description="Basic and acidic residues" evidence="4">
    <location>
        <begin position="211"/>
        <end position="225"/>
    </location>
</feature>
<protein>
    <recommendedName>
        <fullName evidence="3">Small ribosomal subunit protein eS1</fullName>
    </recommendedName>
</protein>
<dbReference type="EMBL" id="DUCX01000017">
    <property type="protein sequence ID" value="HIF36985.1"/>
    <property type="molecule type" value="Genomic_DNA"/>
</dbReference>
<evidence type="ECO:0000259" key="5">
    <source>
        <dbReference type="PROSITE" id="PS50800"/>
    </source>
</evidence>
<dbReference type="GO" id="GO:0005840">
    <property type="term" value="C:ribosome"/>
    <property type="evidence" value="ECO:0007669"/>
    <property type="project" value="UniProtKB-KW"/>
</dbReference>
<organism evidence="6 7">
    <name type="scientific">Marine Group III euryarchaeote</name>
    <dbReference type="NCBI Taxonomy" id="2173149"/>
    <lineage>
        <taxon>Archaea</taxon>
        <taxon>Methanobacteriati</taxon>
        <taxon>Thermoplasmatota</taxon>
        <taxon>Thermoplasmata</taxon>
        <taxon>Candidatus Thermoprofundales</taxon>
    </lineage>
</organism>
<comment type="caution">
    <text evidence="6">The sequence shown here is derived from an EMBL/GenBank/DDBJ whole genome shotgun (WGS) entry which is preliminary data.</text>
</comment>
<feature type="domain" description="SAP" evidence="5">
    <location>
        <begin position="245"/>
        <end position="277"/>
    </location>
</feature>
<dbReference type="Proteomes" id="UP000585802">
    <property type="component" value="Unassembled WGS sequence"/>
</dbReference>
<dbReference type="HAMAP" id="MF_00359">
    <property type="entry name" value="Ribosomal_eS1"/>
    <property type="match status" value="1"/>
</dbReference>
<dbReference type="InterPro" id="IPR036361">
    <property type="entry name" value="SAP_dom_sf"/>
</dbReference>
<reference evidence="7" key="1">
    <citation type="journal article" date="2019" name="bioRxiv">
        <title>Genome diversification in globally distributed novel marine Proteobacteria is linked to environmental adaptation.</title>
        <authorList>
            <person name="Zhou Z."/>
            <person name="Tran P.Q."/>
            <person name="Kieft K."/>
            <person name="Anantharaman K."/>
        </authorList>
    </citation>
    <scope>NUCLEOTIDE SEQUENCE [LARGE SCALE GENOMIC DNA]</scope>
</reference>
<dbReference type="GO" id="GO:0006412">
    <property type="term" value="P:translation"/>
    <property type="evidence" value="ECO:0007669"/>
    <property type="project" value="UniProtKB-UniRule"/>
</dbReference>
<dbReference type="SMART" id="SM01397">
    <property type="entry name" value="Ribosomal_S3Ae"/>
    <property type="match status" value="1"/>
</dbReference>
<feature type="region of interest" description="Disordered" evidence="4">
    <location>
        <begin position="211"/>
        <end position="245"/>
    </location>
</feature>
<evidence type="ECO:0000256" key="2">
    <source>
        <dbReference type="ARBA" id="ARBA00023274"/>
    </source>
</evidence>
<keyword evidence="2 3" id="KW-0687">Ribonucleoprotein</keyword>
<evidence type="ECO:0000313" key="6">
    <source>
        <dbReference type="EMBL" id="HIF36985.1"/>
    </source>
</evidence>
<keyword evidence="1 3" id="KW-0689">Ribosomal protein</keyword>
<dbReference type="InterPro" id="IPR003034">
    <property type="entry name" value="SAP_dom"/>
</dbReference>
<accession>A0A7J4GQW6</accession>
<evidence type="ECO:0000313" key="7">
    <source>
        <dbReference type="Proteomes" id="UP000585802"/>
    </source>
</evidence>
<dbReference type="Gene3D" id="1.10.720.30">
    <property type="entry name" value="SAP domain"/>
    <property type="match status" value="1"/>
</dbReference>
<name>A0A7J4GQW6_9ARCH</name>
<dbReference type="PROSITE" id="PS50800">
    <property type="entry name" value="SAP"/>
    <property type="match status" value="1"/>
</dbReference>
<proteinExistence type="inferred from homology"/>
<dbReference type="InterPro" id="IPR030838">
    <property type="entry name" value="Ribosomal_eS1_arc"/>
</dbReference>